<accession>A0AAD4CY13</accession>
<keyword evidence="3" id="KW-1185">Reference proteome</keyword>
<dbReference type="EMBL" id="VCAU01000006">
    <property type="protein sequence ID" value="KAF9893777.1"/>
    <property type="molecule type" value="Genomic_DNA"/>
</dbReference>
<gene>
    <name evidence="2" type="ORF">FE257_009947</name>
</gene>
<organism evidence="2 3">
    <name type="scientific">Aspergillus nanangensis</name>
    <dbReference type="NCBI Taxonomy" id="2582783"/>
    <lineage>
        <taxon>Eukaryota</taxon>
        <taxon>Fungi</taxon>
        <taxon>Dikarya</taxon>
        <taxon>Ascomycota</taxon>
        <taxon>Pezizomycotina</taxon>
        <taxon>Eurotiomycetes</taxon>
        <taxon>Eurotiomycetidae</taxon>
        <taxon>Eurotiales</taxon>
        <taxon>Aspergillaceae</taxon>
        <taxon>Aspergillus</taxon>
        <taxon>Aspergillus subgen. Circumdati</taxon>
    </lineage>
</organism>
<protein>
    <recommendedName>
        <fullName evidence="1">Tautomerase cis-CaaD-like domain-containing protein</fullName>
    </recommendedName>
</protein>
<proteinExistence type="predicted"/>
<dbReference type="AlphaFoldDB" id="A0AAD4CY13"/>
<dbReference type="InterPro" id="IPR014347">
    <property type="entry name" value="Tautomerase/MIF_sf"/>
</dbReference>
<sequence>MPLYDVEYVCPLTATQQEQLAIAFTELHSTRFNTPRFFINVRYTDASNQVVFRGGVRRKYNRVILRTRAGENRTREIYIEHCKSIVAEWERIVGKEGENGLRTVWVLGALTTALEAGIARPKTGEEDEWLVTNRPLFEALAEEGDEDYVELLKEIQNRE</sequence>
<dbReference type="Pfam" id="PF14832">
    <property type="entry name" value="Tautomerase_3"/>
    <property type="match status" value="1"/>
</dbReference>
<dbReference type="Gene3D" id="3.30.429.10">
    <property type="entry name" value="Macrophage Migration Inhibitory Factor"/>
    <property type="match status" value="1"/>
</dbReference>
<evidence type="ECO:0000259" key="1">
    <source>
        <dbReference type="Pfam" id="PF14832"/>
    </source>
</evidence>
<comment type="caution">
    <text evidence="2">The sequence shown here is derived from an EMBL/GenBank/DDBJ whole genome shotgun (WGS) entry which is preliminary data.</text>
</comment>
<feature type="domain" description="Tautomerase cis-CaaD-like" evidence="1">
    <location>
        <begin position="1"/>
        <end position="134"/>
    </location>
</feature>
<name>A0AAD4CY13_ASPNN</name>
<dbReference type="Proteomes" id="UP001194746">
    <property type="component" value="Unassembled WGS sequence"/>
</dbReference>
<dbReference type="InterPro" id="IPR028116">
    <property type="entry name" value="Cis-CaaD-like"/>
</dbReference>
<reference evidence="2" key="1">
    <citation type="journal article" date="2019" name="Beilstein J. Org. Chem.">
        <title>Nanangenines: drimane sesquiterpenoids as the dominant metabolite cohort of a novel Australian fungus, Aspergillus nanangensis.</title>
        <authorList>
            <person name="Lacey H.J."/>
            <person name="Gilchrist C.L.M."/>
            <person name="Crombie A."/>
            <person name="Kalaitzis J.A."/>
            <person name="Vuong D."/>
            <person name="Rutledge P.J."/>
            <person name="Turner P."/>
            <person name="Pitt J.I."/>
            <person name="Lacey E."/>
            <person name="Chooi Y.H."/>
            <person name="Piggott A.M."/>
        </authorList>
    </citation>
    <scope>NUCLEOTIDE SEQUENCE</scope>
    <source>
        <strain evidence="2">MST-FP2251</strain>
    </source>
</reference>
<evidence type="ECO:0000313" key="3">
    <source>
        <dbReference type="Proteomes" id="UP001194746"/>
    </source>
</evidence>
<reference evidence="2" key="2">
    <citation type="submission" date="2020-02" db="EMBL/GenBank/DDBJ databases">
        <authorList>
            <person name="Gilchrist C.L.M."/>
            <person name="Chooi Y.-H."/>
        </authorList>
    </citation>
    <scope>NUCLEOTIDE SEQUENCE</scope>
    <source>
        <strain evidence="2">MST-FP2251</strain>
    </source>
</reference>
<evidence type="ECO:0000313" key="2">
    <source>
        <dbReference type="EMBL" id="KAF9893777.1"/>
    </source>
</evidence>